<reference evidence="2" key="1">
    <citation type="submission" date="2020-05" db="EMBL/GenBank/DDBJ databases">
        <title>Mycena genomes resolve the evolution of fungal bioluminescence.</title>
        <authorList>
            <person name="Tsai I.J."/>
        </authorList>
    </citation>
    <scope>NUCLEOTIDE SEQUENCE</scope>
    <source>
        <strain evidence="2">171206Taipei</strain>
    </source>
</reference>
<keyword evidence="3" id="KW-1185">Reference proteome</keyword>
<feature type="compositionally biased region" description="Basic and acidic residues" evidence="1">
    <location>
        <begin position="122"/>
        <end position="132"/>
    </location>
</feature>
<dbReference type="RefSeq" id="XP_037220776.1">
    <property type="nucleotide sequence ID" value="XM_037362855.1"/>
</dbReference>
<name>A0A8H6W960_9AGAR</name>
<sequence length="140" mass="15358">MSSSTNSSTDVHPSAVGRNTAPDTKSSLPERRESGSSTQEPSNHGEYPEQRHAGAVGYGPNFHQKPGFLDKITSVKEQVVGKATRNPELVEKGHDRWTGELKQKELDADAAEDPFANPDEDKEQKQQPERTKSSTSNQSQ</sequence>
<gene>
    <name evidence="2" type="ORF">MIND_00610100</name>
</gene>
<dbReference type="GeneID" id="59345371"/>
<dbReference type="EMBL" id="JACAZF010000005">
    <property type="protein sequence ID" value="KAF7303804.1"/>
    <property type="molecule type" value="Genomic_DNA"/>
</dbReference>
<accession>A0A8H6W960</accession>
<proteinExistence type="predicted"/>
<dbReference type="OrthoDB" id="2500073at2759"/>
<dbReference type="AlphaFoldDB" id="A0A8H6W960"/>
<comment type="caution">
    <text evidence="2">The sequence shown here is derived from an EMBL/GenBank/DDBJ whole genome shotgun (WGS) entry which is preliminary data.</text>
</comment>
<protein>
    <submittedName>
        <fullName evidence="2">Calmodulin-like protein</fullName>
    </submittedName>
</protein>
<feature type="compositionally biased region" description="Polar residues" evidence="1">
    <location>
        <begin position="1"/>
        <end position="11"/>
    </location>
</feature>
<evidence type="ECO:0000313" key="3">
    <source>
        <dbReference type="Proteomes" id="UP000636479"/>
    </source>
</evidence>
<organism evidence="2 3">
    <name type="scientific">Mycena indigotica</name>
    <dbReference type="NCBI Taxonomy" id="2126181"/>
    <lineage>
        <taxon>Eukaryota</taxon>
        <taxon>Fungi</taxon>
        <taxon>Dikarya</taxon>
        <taxon>Basidiomycota</taxon>
        <taxon>Agaricomycotina</taxon>
        <taxon>Agaricomycetes</taxon>
        <taxon>Agaricomycetidae</taxon>
        <taxon>Agaricales</taxon>
        <taxon>Marasmiineae</taxon>
        <taxon>Mycenaceae</taxon>
        <taxon>Mycena</taxon>
    </lineage>
</organism>
<evidence type="ECO:0000256" key="1">
    <source>
        <dbReference type="SAM" id="MobiDB-lite"/>
    </source>
</evidence>
<dbReference type="Proteomes" id="UP000636479">
    <property type="component" value="Unassembled WGS sequence"/>
</dbReference>
<feature type="compositionally biased region" description="Basic and acidic residues" evidence="1">
    <location>
        <begin position="88"/>
        <end position="107"/>
    </location>
</feature>
<feature type="region of interest" description="Disordered" evidence="1">
    <location>
        <begin position="1"/>
        <end position="140"/>
    </location>
</feature>
<evidence type="ECO:0000313" key="2">
    <source>
        <dbReference type="EMBL" id="KAF7303804.1"/>
    </source>
</evidence>